<evidence type="ECO:0000256" key="6">
    <source>
        <dbReference type="SAM" id="Phobius"/>
    </source>
</evidence>
<reference evidence="8" key="1">
    <citation type="submission" date="2023-07" db="EMBL/GenBank/DDBJ databases">
        <title>Conexibacter stalactiti sp. nov., isolated from stalactites in a lava cave and emended description of the genus Conexibacter.</title>
        <authorList>
            <person name="Lee S.D."/>
        </authorList>
    </citation>
    <scope>NUCLEOTIDE SEQUENCE [LARGE SCALE GENOMIC DNA]</scope>
    <source>
        <strain evidence="8">KCTC 39840</strain>
    </source>
</reference>
<keyword evidence="5 6" id="KW-0472">Membrane</keyword>
<feature type="transmembrane region" description="Helical" evidence="6">
    <location>
        <begin position="76"/>
        <end position="93"/>
    </location>
</feature>
<evidence type="ECO:0000256" key="2">
    <source>
        <dbReference type="ARBA" id="ARBA00022475"/>
    </source>
</evidence>
<proteinExistence type="predicted"/>
<gene>
    <name evidence="7" type="ORF">R7226_17730</name>
</gene>
<dbReference type="PANTHER" id="PTHR30086">
    <property type="entry name" value="ARGININE EXPORTER PROTEIN ARGO"/>
    <property type="match status" value="1"/>
</dbReference>
<keyword evidence="3 6" id="KW-0812">Transmembrane</keyword>
<name>A0ABU4HSA2_9ACTN</name>
<feature type="transmembrane region" description="Helical" evidence="6">
    <location>
        <begin position="43"/>
        <end position="70"/>
    </location>
</feature>
<keyword evidence="2" id="KW-1003">Cell membrane</keyword>
<protein>
    <submittedName>
        <fullName evidence="7">LysE family transporter</fullName>
    </submittedName>
</protein>
<evidence type="ECO:0000256" key="4">
    <source>
        <dbReference type="ARBA" id="ARBA00022989"/>
    </source>
</evidence>
<feature type="transmembrane region" description="Helical" evidence="6">
    <location>
        <begin position="187"/>
        <end position="207"/>
    </location>
</feature>
<feature type="transmembrane region" description="Helical" evidence="6">
    <location>
        <begin position="6"/>
        <end position="31"/>
    </location>
</feature>
<dbReference type="Proteomes" id="UP001284601">
    <property type="component" value="Unassembled WGS sequence"/>
</dbReference>
<comment type="caution">
    <text evidence="7">The sequence shown here is derived from an EMBL/GenBank/DDBJ whole genome shotgun (WGS) entry which is preliminary data.</text>
</comment>
<evidence type="ECO:0000313" key="7">
    <source>
        <dbReference type="EMBL" id="MDW5596193.1"/>
    </source>
</evidence>
<feature type="transmembrane region" description="Helical" evidence="6">
    <location>
        <begin position="153"/>
        <end position="175"/>
    </location>
</feature>
<accession>A0ABU4HSA2</accession>
<evidence type="ECO:0000256" key="3">
    <source>
        <dbReference type="ARBA" id="ARBA00022692"/>
    </source>
</evidence>
<comment type="subcellular location">
    <subcellularLocation>
        <location evidence="1">Cell membrane</location>
        <topology evidence="1">Multi-pass membrane protein</topology>
    </subcellularLocation>
</comment>
<dbReference type="Pfam" id="PF01810">
    <property type="entry name" value="LysE"/>
    <property type="match status" value="1"/>
</dbReference>
<evidence type="ECO:0000313" key="8">
    <source>
        <dbReference type="Proteomes" id="UP001284601"/>
    </source>
</evidence>
<keyword evidence="4 6" id="KW-1133">Transmembrane helix</keyword>
<dbReference type="InterPro" id="IPR001123">
    <property type="entry name" value="LeuE-type"/>
</dbReference>
<reference evidence="7 8" key="2">
    <citation type="submission" date="2023-10" db="EMBL/GenBank/DDBJ databases">
        <authorList>
            <person name="Han X.F."/>
        </authorList>
    </citation>
    <scope>NUCLEOTIDE SEQUENCE [LARGE SCALE GENOMIC DNA]</scope>
    <source>
        <strain evidence="7 8">KCTC 39840</strain>
    </source>
</reference>
<evidence type="ECO:0000256" key="5">
    <source>
        <dbReference type="ARBA" id="ARBA00023136"/>
    </source>
</evidence>
<dbReference type="RefSeq" id="WP_318598574.1">
    <property type="nucleotide sequence ID" value="NZ_JAWSTH010000049.1"/>
</dbReference>
<dbReference type="EMBL" id="JAWSTH010000049">
    <property type="protein sequence ID" value="MDW5596193.1"/>
    <property type="molecule type" value="Genomic_DNA"/>
</dbReference>
<keyword evidence="8" id="KW-1185">Reference proteome</keyword>
<organism evidence="7 8">
    <name type="scientific">Conexibacter stalactiti</name>
    <dbReference type="NCBI Taxonomy" id="1940611"/>
    <lineage>
        <taxon>Bacteria</taxon>
        <taxon>Bacillati</taxon>
        <taxon>Actinomycetota</taxon>
        <taxon>Thermoleophilia</taxon>
        <taxon>Solirubrobacterales</taxon>
        <taxon>Conexibacteraceae</taxon>
        <taxon>Conexibacter</taxon>
    </lineage>
</organism>
<evidence type="ECO:0000256" key="1">
    <source>
        <dbReference type="ARBA" id="ARBA00004651"/>
    </source>
</evidence>
<dbReference type="PANTHER" id="PTHR30086:SF20">
    <property type="entry name" value="ARGININE EXPORTER PROTEIN ARGO-RELATED"/>
    <property type="match status" value="1"/>
</dbReference>
<sequence length="208" mass="20627">MSSSAALLATIAGLTFGLSLIVAIGAQNAFVLRQGLLRQHRTVVVVTCAISDVALIALGVGGAGALLAAVPVLGTAARIGGAAFLLAYAALAARRAWRGGAGAADNAAGAARGPLAVLATTLALTWLNPHVYLDTVVLAGTAADAHGDARWCFAGGMACGSVLWFATLGYGSSALRPLFARPAAWRLLDAGIAAIMLALGLSLALGAV</sequence>